<dbReference type="RefSeq" id="WP_307422241.1">
    <property type="nucleotide sequence ID" value="NZ_JAUSVK010000001.1"/>
</dbReference>
<accession>A0ABU0F863</accession>
<comment type="caution">
    <text evidence="1">The sequence shown here is derived from an EMBL/GenBank/DDBJ whole genome shotgun (WGS) entry which is preliminary data.</text>
</comment>
<dbReference type="Proteomes" id="UP001237448">
    <property type="component" value="Unassembled WGS sequence"/>
</dbReference>
<dbReference type="SUPFAM" id="SSF51197">
    <property type="entry name" value="Clavaminate synthase-like"/>
    <property type="match status" value="1"/>
</dbReference>
<evidence type="ECO:0000313" key="1">
    <source>
        <dbReference type="EMBL" id="MDQ0390807.1"/>
    </source>
</evidence>
<keyword evidence="2" id="KW-1185">Reference proteome</keyword>
<organism evidence="1 2">
    <name type="scientific">Labrys monachus</name>
    <dbReference type="NCBI Taxonomy" id="217067"/>
    <lineage>
        <taxon>Bacteria</taxon>
        <taxon>Pseudomonadati</taxon>
        <taxon>Pseudomonadota</taxon>
        <taxon>Alphaproteobacteria</taxon>
        <taxon>Hyphomicrobiales</taxon>
        <taxon>Xanthobacteraceae</taxon>
        <taxon>Labrys</taxon>
    </lineage>
</organism>
<evidence type="ECO:0000313" key="2">
    <source>
        <dbReference type="Proteomes" id="UP001237448"/>
    </source>
</evidence>
<sequence>MFMLIFARLLAARKAERLLHGAAPKSVEVADGTRIQTDDVASVVPTLVKNGVCTDFRLLPEDVRQILDFAENTVCYPRDGSGKGFLPREFEHANTERQRDVIAAYYFDRVKDCAAIERLQVDPLICGVANAYLGEDVQNIRTRLWWSFPAKRVDDADLHAAAQEKFHFDMNDWRTLKFFFYITPTDEQSGAHRYIEASHRKRRLRHQFTLMVGHEFEELLAYYGPDAIKTVTGDAGAGFAEDPFTFHTGTLCRTKPRLILELEYGPSAPSPSYRYGVLG</sequence>
<dbReference type="Gene3D" id="2.60.120.620">
    <property type="entry name" value="q2cbj1_9rhob like domain"/>
    <property type="match status" value="1"/>
</dbReference>
<gene>
    <name evidence="1" type="ORF">J3R73_000599</name>
</gene>
<protein>
    <submittedName>
        <fullName evidence="1">Uncharacterized protein</fullName>
    </submittedName>
</protein>
<name>A0ABU0F863_9HYPH</name>
<dbReference type="EMBL" id="JAUSVK010000001">
    <property type="protein sequence ID" value="MDQ0390807.1"/>
    <property type="molecule type" value="Genomic_DNA"/>
</dbReference>
<reference evidence="1 2" key="1">
    <citation type="submission" date="2023-07" db="EMBL/GenBank/DDBJ databases">
        <title>Genomic Encyclopedia of Type Strains, Phase IV (KMG-IV): sequencing the most valuable type-strain genomes for metagenomic binning, comparative biology and taxonomic classification.</title>
        <authorList>
            <person name="Goeker M."/>
        </authorList>
    </citation>
    <scope>NUCLEOTIDE SEQUENCE [LARGE SCALE GENOMIC DNA]</scope>
    <source>
        <strain evidence="1 2">DSM 5896</strain>
    </source>
</reference>
<proteinExistence type="predicted"/>